<dbReference type="CDD" id="cd01392">
    <property type="entry name" value="HTH_LacI"/>
    <property type="match status" value="1"/>
</dbReference>
<dbReference type="SMART" id="SM00354">
    <property type="entry name" value="HTH_LACI"/>
    <property type="match status" value="1"/>
</dbReference>
<dbReference type="SUPFAM" id="SSF47413">
    <property type="entry name" value="lambda repressor-like DNA-binding domains"/>
    <property type="match status" value="1"/>
</dbReference>
<dbReference type="SUPFAM" id="SSF53822">
    <property type="entry name" value="Periplasmic binding protein-like I"/>
    <property type="match status" value="1"/>
</dbReference>
<evidence type="ECO:0000256" key="3">
    <source>
        <dbReference type="ARBA" id="ARBA00023163"/>
    </source>
</evidence>
<dbReference type="InterPro" id="IPR000843">
    <property type="entry name" value="HTH_LacI"/>
</dbReference>
<dbReference type="PROSITE" id="PS00356">
    <property type="entry name" value="HTH_LACI_1"/>
    <property type="match status" value="1"/>
</dbReference>
<evidence type="ECO:0000313" key="6">
    <source>
        <dbReference type="Proteomes" id="UP001518976"/>
    </source>
</evidence>
<dbReference type="CDD" id="cd06267">
    <property type="entry name" value="PBP1_LacI_sugar_binding-like"/>
    <property type="match status" value="1"/>
</dbReference>
<keyword evidence="6" id="KW-1185">Reference proteome</keyword>
<comment type="caution">
    <text evidence="5">The sequence shown here is derived from an EMBL/GenBank/DDBJ whole genome shotgun (WGS) entry which is preliminary data.</text>
</comment>
<gene>
    <name evidence="5" type="ORF">JW592_05980</name>
</gene>
<dbReference type="EMBL" id="JAFFZN010000004">
    <property type="protein sequence ID" value="MBO8185018.1"/>
    <property type="molecule type" value="Genomic_DNA"/>
</dbReference>
<feature type="domain" description="HTH lacI-type" evidence="4">
    <location>
        <begin position="4"/>
        <end position="58"/>
    </location>
</feature>
<keyword evidence="1" id="KW-0805">Transcription regulation</keyword>
<dbReference type="RefSeq" id="WP_209263840.1">
    <property type="nucleotide sequence ID" value="NZ_JAFFZN010000004.1"/>
</dbReference>
<proteinExistence type="predicted"/>
<dbReference type="GO" id="GO:0003677">
    <property type="term" value="F:DNA binding"/>
    <property type="evidence" value="ECO:0007669"/>
    <property type="project" value="UniProtKB-KW"/>
</dbReference>
<dbReference type="PANTHER" id="PTHR30146">
    <property type="entry name" value="LACI-RELATED TRANSCRIPTIONAL REPRESSOR"/>
    <property type="match status" value="1"/>
</dbReference>
<protein>
    <submittedName>
        <fullName evidence="5">LacI family DNA-binding transcriptional regulator</fullName>
    </submittedName>
</protein>
<dbReference type="InterPro" id="IPR028082">
    <property type="entry name" value="Peripla_BP_I"/>
</dbReference>
<dbReference type="Gene3D" id="1.10.260.40">
    <property type="entry name" value="lambda repressor-like DNA-binding domains"/>
    <property type="match status" value="1"/>
</dbReference>
<dbReference type="Gene3D" id="3.40.50.2300">
    <property type="match status" value="2"/>
</dbReference>
<organism evidence="5 6">
    <name type="scientific">Streptomyces spirodelae</name>
    <dbReference type="NCBI Taxonomy" id="2812904"/>
    <lineage>
        <taxon>Bacteria</taxon>
        <taxon>Bacillati</taxon>
        <taxon>Actinomycetota</taxon>
        <taxon>Actinomycetes</taxon>
        <taxon>Kitasatosporales</taxon>
        <taxon>Streptomycetaceae</taxon>
        <taxon>Streptomyces</taxon>
    </lineage>
</organism>
<dbReference type="PANTHER" id="PTHR30146:SF109">
    <property type="entry name" value="HTH-TYPE TRANSCRIPTIONAL REGULATOR GALS"/>
    <property type="match status" value="1"/>
</dbReference>
<name>A0ABS3WPH1_9ACTN</name>
<dbReference type="Pfam" id="PF13377">
    <property type="entry name" value="Peripla_BP_3"/>
    <property type="match status" value="1"/>
</dbReference>
<dbReference type="Pfam" id="PF00356">
    <property type="entry name" value="LacI"/>
    <property type="match status" value="1"/>
</dbReference>
<sequence length="331" mass="35173">MSRATIYDVAERAGVSISTVSLALNAPSKVRPATLGRIMTAVDELGFVPRAEAASRARKRVGRIGVMAPFTTYPTFARRLEGVLEAVEGLDFEVVVYDEVSAAAAAPVLAGLPLTRRLDGLIVMSLPLVGEVADRLRSRGLPTVLVELARADFSSVEIDDAAGGRLVARRLVDAGHTRFGFVGEVQASAEFASQCKERLGGFRAGLGEAGLKLPDEGVRLVEHSVEAAAQAAGELLASGQPPTAVFAHDDCLAAGVLRAARERGLRVPGDLAVVGFDDGDFAEALDLTTVRQPFRESGRLAAQILLDRIREPDRPIQHTRLELSYVSRATA</sequence>
<keyword evidence="2 5" id="KW-0238">DNA-binding</keyword>
<dbReference type="PROSITE" id="PS50932">
    <property type="entry name" value="HTH_LACI_2"/>
    <property type="match status" value="1"/>
</dbReference>
<keyword evidence="3" id="KW-0804">Transcription</keyword>
<evidence type="ECO:0000256" key="2">
    <source>
        <dbReference type="ARBA" id="ARBA00023125"/>
    </source>
</evidence>
<evidence type="ECO:0000313" key="5">
    <source>
        <dbReference type="EMBL" id="MBO8185018.1"/>
    </source>
</evidence>
<accession>A0ABS3WPH1</accession>
<evidence type="ECO:0000259" key="4">
    <source>
        <dbReference type="PROSITE" id="PS50932"/>
    </source>
</evidence>
<evidence type="ECO:0000256" key="1">
    <source>
        <dbReference type="ARBA" id="ARBA00023015"/>
    </source>
</evidence>
<dbReference type="InterPro" id="IPR010982">
    <property type="entry name" value="Lambda_DNA-bd_dom_sf"/>
</dbReference>
<reference evidence="5 6" key="1">
    <citation type="submission" date="2021-02" db="EMBL/GenBank/DDBJ databases">
        <title>Streptomyces spirodelae sp. nov., isolated from duckweed.</title>
        <authorList>
            <person name="Saimee Y."/>
            <person name="Duangmal K."/>
        </authorList>
    </citation>
    <scope>NUCLEOTIDE SEQUENCE [LARGE SCALE GENOMIC DNA]</scope>
    <source>
        <strain evidence="5 6">DW4-2</strain>
    </source>
</reference>
<dbReference type="InterPro" id="IPR046335">
    <property type="entry name" value="LacI/GalR-like_sensor"/>
</dbReference>
<dbReference type="Proteomes" id="UP001518976">
    <property type="component" value="Unassembled WGS sequence"/>
</dbReference>